<proteinExistence type="predicted"/>
<dbReference type="OrthoDB" id="773062at2759"/>
<dbReference type="Pfam" id="PF03181">
    <property type="entry name" value="BURP"/>
    <property type="match status" value="1"/>
</dbReference>
<feature type="domain" description="BURP" evidence="8">
    <location>
        <begin position="428"/>
        <end position="642"/>
    </location>
</feature>
<evidence type="ECO:0000256" key="4">
    <source>
        <dbReference type="ARBA" id="ARBA00022523"/>
    </source>
</evidence>
<dbReference type="GO" id="GO:0048046">
    <property type="term" value="C:apoplast"/>
    <property type="evidence" value="ECO:0007669"/>
    <property type="project" value="UniProtKB-SubCell"/>
</dbReference>
<evidence type="ECO:0000256" key="3">
    <source>
        <dbReference type="ARBA" id="ARBA00022512"/>
    </source>
</evidence>
<keyword evidence="5 7" id="KW-0732">Signal</keyword>
<gene>
    <name evidence="9" type="ORF">EUGRSUZ_B00367</name>
</gene>
<feature type="chain" id="PRO_5001569785" description="BURP domain-containing protein" evidence="7">
    <location>
        <begin position="26"/>
        <end position="643"/>
    </location>
</feature>
<keyword evidence="4" id="KW-0052">Apoplast</keyword>
<accession>A0A059CZT5</accession>
<dbReference type="STRING" id="71139.A0A059CZT5"/>
<dbReference type="Gramene" id="KCW83445">
    <property type="protein sequence ID" value="KCW83445"/>
    <property type="gene ID" value="EUGRSUZ_B00367"/>
</dbReference>
<dbReference type="eggNOG" id="ENOG502QT2V">
    <property type="taxonomic scope" value="Eukaryota"/>
</dbReference>
<organism evidence="9">
    <name type="scientific">Eucalyptus grandis</name>
    <name type="common">Flooded gum</name>
    <dbReference type="NCBI Taxonomy" id="71139"/>
    <lineage>
        <taxon>Eukaryota</taxon>
        <taxon>Viridiplantae</taxon>
        <taxon>Streptophyta</taxon>
        <taxon>Embryophyta</taxon>
        <taxon>Tracheophyta</taxon>
        <taxon>Spermatophyta</taxon>
        <taxon>Magnoliopsida</taxon>
        <taxon>eudicotyledons</taxon>
        <taxon>Gunneridae</taxon>
        <taxon>Pentapetalae</taxon>
        <taxon>rosids</taxon>
        <taxon>malvids</taxon>
        <taxon>Myrtales</taxon>
        <taxon>Myrtaceae</taxon>
        <taxon>Myrtoideae</taxon>
        <taxon>Eucalypteae</taxon>
        <taxon>Eucalyptus</taxon>
    </lineage>
</organism>
<dbReference type="OMA" id="NFALYSN"/>
<evidence type="ECO:0000313" key="9">
    <source>
        <dbReference type="EMBL" id="KCW83445.1"/>
    </source>
</evidence>
<dbReference type="PANTHER" id="PTHR31458">
    <property type="entry name" value="POLYGALACTURONASE 1 BETA-LIKE PROTEIN 2"/>
    <property type="match status" value="1"/>
</dbReference>
<feature type="signal peptide" evidence="7">
    <location>
        <begin position="1"/>
        <end position="25"/>
    </location>
</feature>
<sequence>MDCKRSRICLLIFLLSSLFTWNVDAATATGTAAADAPGTAARPNPFAPKAAFLRYWKAQLSGGGAPPPFLLSKASPLSAAAAAQLAKLAAGSTLASHLRLFCSLADLFCSFDEGLRRHRKDVDEDVNFAVYANKRFAGYGTGRLGGADSFKNYSEGLNTPDFSFKKYTKEGSGHSEGFANYATDGNVANSSFANYAFGANGGSGDFKNYHLRVNVPNLLFTTYDSDGNDHKRSFTSYNQDANTGGQSFTSYAKHGNSSPTHFATYSGDSNTISSTFSGYGLLGNAGNETFTSYGGNANDPHNTFKGYSTGGNSATESFTSYRNKANVGDSSFQSYARSANSAKTTFASYGKSFNEGNDTFKEYGKGSKGQTTIDFKEYSVDRNFKDYAQKGVTFAGYSNVSSEAQLSSPSSRTISGGSVNRWVEPGRFFRESELRPGTVMQMPDIVDKMPRRSFLPRAIASKLPFSTQRLQEVKELFAVQEGSATEHVILNALRECERPPSRGEMKRCVGSAEDMVDFASSILGRSITVRTTENVNGSKQKVVIGSVRGIKGGEPTKSVSCHQSLYPYLLYYCHAVPKVKVYEADILNFVGRSRINHGVAICHLDTSSWSPDHGAFVALGSRPGQIEVCHWIFENDMTWTVVD</sequence>
<keyword evidence="6" id="KW-0325">Glycoprotein</keyword>
<evidence type="ECO:0000256" key="2">
    <source>
        <dbReference type="ARBA" id="ARBA00004271"/>
    </source>
</evidence>
<dbReference type="InterPro" id="IPR004873">
    <property type="entry name" value="BURP_dom"/>
</dbReference>
<protein>
    <recommendedName>
        <fullName evidence="8">BURP domain-containing protein</fullName>
    </recommendedName>
</protein>
<dbReference type="PROSITE" id="PS51277">
    <property type="entry name" value="BURP"/>
    <property type="match status" value="1"/>
</dbReference>
<dbReference type="EMBL" id="KK198754">
    <property type="protein sequence ID" value="KCW83445.1"/>
    <property type="molecule type" value="Genomic_DNA"/>
</dbReference>
<reference evidence="9" key="1">
    <citation type="submission" date="2013-07" db="EMBL/GenBank/DDBJ databases">
        <title>The genome of Eucalyptus grandis.</title>
        <authorList>
            <person name="Schmutz J."/>
            <person name="Hayes R."/>
            <person name="Myburg A."/>
            <person name="Tuskan G."/>
            <person name="Grattapaglia D."/>
            <person name="Rokhsar D.S."/>
        </authorList>
    </citation>
    <scope>NUCLEOTIDE SEQUENCE</scope>
    <source>
        <tissue evidence="9">Leaf extractions</tissue>
    </source>
</reference>
<evidence type="ECO:0000256" key="5">
    <source>
        <dbReference type="ARBA" id="ARBA00022729"/>
    </source>
</evidence>
<dbReference type="AlphaFoldDB" id="A0A059CZT5"/>
<dbReference type="PANTHER" id="PTHR31458:SF9">
    <property type="entry name" value="POLYGALACTURONASE-1 NON-CATALYTIC SUBUNIT BETA"/>
    <property type="match status" value="1"/>
</dbReference>
<dbReference type="SMART" id="SM01045">
    <property type="entry name" value="BURP"/>
    <property type="match status" value="1"/>
</dbReference>
<evidence type="ECO:0000256" key="1">
    <source>
        <dbReference type="ARBA" id="ARBA00004191"/>
    </source>
</evidence>
<dbReference type="InterPro" id="IPR051897">
    <property type="entry name" value="PG-associated_BURP"/>
</dbReference>
<dbReference type="KEGG" id="egr:104418597"/>
<keyword evidence="3" id="KW-0134">Cell wall</keyword>
<keyword evidence="3" id="KW-0964">Secreted</keyword>
<evidence type="ECO:0000256" key="7">
    <source>
        <dbReference type="SAM" id="SignalP"/>
    </source>
</evidence>
<dbReference type="InParanoid" id="A0A059CZT5"/>
<evidence type="ECO:0000256" key="6">
    <source>
        <dbReference type="ARBA" id="ARBA00023180"/>
    </source>
</evidence>
<name>A0A059CZT5_EUCGR</name>
<comment type="subcellular location">
    <subcellularLocation>
        <location evidence="1">Secreted</location>
        <location evidence="1">Cell wall</location>
    </subcellularLocation>
    <subcellularLocation>
        <location evidence="2">Secreted</location>
        <location evidence="2">Extracellular space</location>
        <location evidence="2">Apoplast</location>
    </subcellularLocation>
</comment>
<evidence type="ECO:0000259" key="8">
    <source>
        <dbReference type="PROSITE" id="PS51277"/>
    </source>
</evidence>